<feature type="transmembrane region" description="Helical" evidence="1">
    <location>
        <begin position="28"/>
        <end position="45"/>
    </location>
</feature>
<keyword evidence="1" id="KW-1133">Transmembrane helix</keyword>
<dbReference type="Proteomes" id="UP000178127">
    <property type="component" value="Unassembled WGS sequence"/>
</dbReference>
<dbReference type="AlphaFoldDB" id="A0A1F4VBS0"/>
<sequence length="71" mass="8120">MYYFLALLLFTILFIVFVKLLSSVVKGCISALALALLVIFILILIRSTKGPVTLFDKIEIDNFRINRLEEL</sequence>
<dbReference type="STRING" id="1802620.A3D91_00645"/>
<accession>A0A1F4VBS0</accession>
<evidence type="ECO:0000313" key="2">
    <source>
        <dbReference type="EMBL" id="OGC54390.1"/>
    </source>
</evidence>
<name>A0A1F4VBS0_UNCKA</name>
<comment type="caution">
    <text evidence="2">The sequence shown here is derived from an EMBL/GenBank/DDBJ whole genome shotgun (WGS) entry which is preliminary data.</text>
</comment>
<reference evidence="2 3" key="1">
    <citation type="journal article" date="2016" name="Nat. Commun.">
        <title>Thousands of microbial genomes shed light on interconnected biogeochemical processes in an aquifer system.</title>
        <authorList>
            <person name="Anantharaman K."/>
            <person name="Brown C.T."/>
            <person name="Hug L.A."/>
            <person name="Sharon I."/>
            <person name="Castelle C.J."/>
            <person name="Probst A.J."/>
            <person name="Thomas B.C."/>
            <person name="Singh A."/>
            <person name="Wilkins M.J."/>
            <person name="Karaoz U."/>
            <person name="Brodie E.L."/>
            <person name="Williams K.H."/>
            <person name="Hubbard S.S."/>
            <person name="Banfield J.F."/>
        </authorList>
    </citation>
    <scope>NUCLEOTIDE SEQUENCE [LARGE SCALE GENOMIC DNA]</scope>
</reference>
<dbReference type="EMBL" id="MEVD01000003">
    <property type="protein sequence ID" value="OGC54390.1"/>
    <property type="molecule type" value="Genomic_DNA"/>
</dbReference>
<proteinExistence type="predicted"/>
<organism evidence="2 3">
    <name type="scientific">candidate division WWE3 bacterium RIFCSPHIGHO2_02_FULL_38_14</name>
    <dbReference type="NCBI Taxonomy" id="1802620"/>
    <lineage>
        <taxon>Bacteria</taxon>
        <taxon>Katanobacteria</taxon>
    </lineage>
</organism>
<evidence type="ECO:0000256" key="1">
    <source>
        <dbReference type="SAM" id="Phobius"/>
    </source>
</evidence>
<evidence type="ECO:0000313" key="3">
    <source>
        <dbReference type="Proteomes" id="UP000178127"/>
    </source>
</evidence>
<gene>
    <name evidence="2" type="ORF">A3D91_00645</name>
</gene>
<protein>
    <submittedName>
        <fullName evidence="2">Uncharacterized protein</fullName>
    </submittedName>
</protein>
<keyword evidence="1" id="KW-0472">Membrane</keyword>
<keyword evidence="1" id="KW-0812">Transmembrane</keyword>